<organism evidence="2 3">
    <name type="scientific">Sphagnum troendelagicum</name>
    <dbReference type="NCBI Taxonomy" id="128251"/>
    <lineage>
        <taxon>Eukaryota</taxon>
        <taxon>Viridiplantae</taxon>
        <taxon>Streptophyta</taxon>
        <taxon>Embryophyta</taxon>
        <taxon>Bryophyta</taxon>
        <taxon>Sphagnophytina</taxon>
        <taxon>Sphagnopsida</taxon>
        <taxon>Sphagnales</taxon>
        <taxon>Sphagnaceae</taxon>
        <taxon>Sphagnum</taxon>
    </lineage>
</organism>
<keyword evidence="3" id="KW-1185">Reference proteome</keyword>
<evidence type="ECO:0000313" key="2">
    <source>
        <dbReference type="EMBL" id="CAK9217185.1"/>
    </source>
</evidence>
<sequence length="382" mass="44288">MDAQWPTIPDEVLEKILVWLSLRNLHHACVICKKWKAIILSPGFQNLWILTQRSKDLYFPFCVAVKGYKTCKAYSISSQQWHSMPIVPLQDLSITRLVVAGDGGLLCFMKSGFNGLMVWDPMLNVWKNLPCPENLVRCWQTFAVHMVVDPSTKHYKIIVAGKTFHYQESDHGKRTMYDSSIGAWAFTSKINASIEVEDDVTHRSIFCDGIIYWLAHILPIDARTPFVVLKYDVANAMWRDDILMLPNLTLSNNVRIVATPNIVFLKSNLCVVVQKCVYGEKIHDRVVDIFEFKEIGNDWVKITKEPYHRSDDWWKCSTTNCVAHEKCIYISFFHQLVVYNASQQSWEELTRFPFSFDSEEYVDAGVCYEPKLNSILRLFFNF</sequence>
<dbReference type="EMBL" id="OZ019894">
    <property type="protein sequence ID" value="CAK9217185.1"/>
    <property type="molecule type" value="Genomic_DNA"/>
</dbReference>
<dbReference type="InterPro" id="IPR001810">
    <property type="entry name" value="F-box_dom"/>
</dbReference>
<gene>
    <name evidence="2" type="ORF">CSSPTR1EN2_LOCUS13844</name>
</gene>
<dbReference type="InterPro" id="IPR017451">
    <property type="entry name" value="F-box-assoc_interact_dom"/>
</dbReference>
<protein>
    <recommendedName>
        <fullName evidence="1">F-box domain-containing protein</fullName>
    </recommendedName>
</protein>
<dbReference type="Gene3D" id="2.120.10.80">
    <property type="entry name" value="Kelch-type beta propeller"/>
    <property type="match status" value="1"/>
</dbReference>
<dbReference type="InterPro" id="IPR036047">
    <property type="entry name" value="F-box-like_dom_sf"/>
</dbReference>
<dbReference type="PROSITE" id="PS50181">
    <property type="entry name" value="FBOX"/>
    <property type="match status" value="1"/>
</dbReference>
<reference evidence="2" key="1">
    <citation type="submission" date="2024-02" db="EMBL/GenBank/DDBJ databases">
        <authorList>
            <consortium name="ELIXIR-Norway"/>
            <consortium name="Elixir Norway"/>
        </authorList>
    </citation>
    <scope>NUCLEOTIDE SEQUENCE</scope>
</reference>
<dbReference type="Gene3D" id="1.20.1280.50">
    <property type="match status" value="1"/>
</dbReference>
<dbReference type="InterPro" id="IPR050796">
    <property type="entry name" value="SCF_F-box_component"/>
</dbReference>
<dbReference type="Pfam" id="PF24750">
    <property type="entry name" value="b-prop_At3g26010-like"/>
    <property type="match status" value="1"/>
</dbReference>
<dbReference type="SMART" id="SM00256">
    <property type="entry name" value="FBOX"/>
    <property type="match status" value="1"/>
</dbReference>
<feature type="domain" description="F-box" evidence="1">
    <location>
        <begin position="2"/>
        <end position="51"/>
    </location>
</feature>
<dbReference type="SUPFAM" id="SSF81383">
    <property type="entry name" value="F-box domain"/>
    <property type="match status" value="1"/>
</dbReference>
<evidence type="ECO:0000259" key="1">
    <source>
        <dbReference type="PROSITE" id="PS50181"/>
    </source>
</evidence>
<dbReference type="NCBIfam" id="TIGR01640">
    <property type="entry name" value="F_box_assoc_1"/>
    <property type="match status" value="1"/>
</dbReference>
<accession>A0ABP0UCW8</accession>
<dbReference type="Pfam" id="PF00646">
    <property type="entry name" value="F-box"/>
    <property type="match status" value="1"/>
</dbReference>
<dbReference type="InterPro" id="IPR015915">
    <property type="entry name" value="Kelch-typ_b-propeller"/>
</dbReference>
<dbReference type="InterPro" id="IPR056592">
    <property type="entry name" value="Beta-prop_At3g26010-like"/>
</dbReference>
<dbReference type="PANTHER" id="PTHR31672">
    <property type="entry name" value="BNACNNG10540D PROTEIN"/>
    <property type="match status" value="1"/>
</dbReference>
<name>A0ABP0UCW8_9BRYO</name>
<dbReference type="SUPFAM" id="SSF117281">
    <property type="entry name" value="Kelch motif"/>
    <property type="match status" value="1"/>
</dbReference>
<evidence type="ECO:0000313" key="3">
    <source>
        <dbReference type="Proteomes" id="UP001497512"/>
    </source>
</evidence>
<dbReference type="Proteomes" id="UP001497512">
    <property type="component" value="Chromosome 2"/>
</dbReference>
<proteinExistence type="predicted"/>